<evidence type="ECO:0000313" key="3">
    <source>
        <dbReference type="Proteomes" id="UP000295509"/>
    </source>
</evidence>
<dbReference type="AlphaFoldDB" id="A0A4R8LG10"/>
<dbReference type="RefSeq" id="WP_134195846.1">
    <property type="nucleotide sequence ID" value="NZ_JBHLUW010000062.1"/>
</dbReference>
<evidence type="ECO:0000256" key="1">
    <source>
        <dbReference type="SAM" id="Phobius"/>
    </source>
</evidence>
<feature type="transmembrane region" description="Helical" evidence="1">
    <location>
        <begin position="34"/>
        <end position="60"/>
    </location>
</feature>
<evidence type="ECO:0000313" key="2">
    <source>
        <dbReference type="EMBL" id="TDY42043.1"/>
    </source>
</evidence>
<keyword evidence="1" id="KW-0812">Transmembrane</keyword>
<keyword evidence="1" id="KW-1133">Transmembrane helix</keyword>
<keyword evidence="3" id="KW-1185">Reference proteome</keyword>
<organism evidence="2 3">
    <name type="scientific">Paraburkholderia rhizosphaerae</name>
    <dbReference type="NCBI Taxonomy" id="480658"/>
    <lineage>
        <taxon>Bacteria</taxon>
        <taxon>Pseudomonadati</taxon>
        <taxon>Pseudomonadota</taxon>
        <taxon>Betaproteobacteria</taxon>
        <taxon>Burkholderiales</taxon>
        <taxon>Burkholderiaceae</taxon>
        <taxon>Paraburkholderia</taxon>
    </lineage>
</organism>
<name>A0A4R8LG10_9BURK</name>
<sequence>MFKSVRSVGDAGHDRFVGFVRFERFDRYAASAKAIIRAALCAVVLALALSGCSTFCGMMGGSGDSGFAGGCSTGVRF</sequence>
<reference evidence="2 3" key="1">
    <citation type="submission" date="2019-03" db="EMBL/GenBank/DDBJ databases">
        <title>Genomic Encyclopedia of Type Strains, Phase III (KMG-III): the genomes of soil and plant-associated and newly described type strains.</title>
        <authorList>
            <person name="Whitman W."/>
        </authorList>
    </citation>
    <scope>NUCLEOTIDE SEQUENCE [LARGE SCALE GENOMIC DNA]</scope>
    <source>
        <strain evidence="2 3">LMG 29544</strain>
    </source>
</reference>
<gene>
    <name evidence="2" type="ORF">BX592_12329</name>
</gene>
<comment type="caution">
    <text evidence="2">The sequence shown here is derived from an EMBL/GenBank/DDBJ whole genome shotgun (WGS) entry which is preliminary data.</text>
</comment>
<keyword evidence="1" id="KW-0472">Membrane</keyword>
<dbReference type="EMBL" id="SORE01000023">
    <property type="protein sequence ID" value="TDY42043.1"/>
    <property type="molecule type" value="Genomic_DNA"/>
</dbReference>
<proteinExistence type="predicted"/>
<protein>
    <submittedName>
        <fullName evidence="2">Uncharacterized protein</fullName>
    </submittedName>
</protein>
<accession>A0A4R8LG10</accession>
<dbReference type="Proteomes" id="UP000295509">
    <property type="component" value="Unassembled WGS sequence"/>
</dbReference>